<dbReference type="InterPro" id="IPR050482">
    <property type="entry name" value="Sensor_HK_TwoCompSys"/>
</dbReference>
<dbReference type="SUPFAM" id="SSF55874">
    <property type="entry name" value="ATPase domain of HSP90 chaperone/DNA topoisomerase II/histidine kinase"/>
    <property type="match status" value="1"/>
</dbReference>
<evidence type="ECO:0000256" key="2">
    <source>
        <dbReference type="ARBA" id="ARBA00012438"/>
    </source>
</evidence>
<feature type="domain" description="Histidine kinase/HSP90-like ATPase" evidence="10">
    <location>
        <begin position="165"/>
        <end position="265"/>
    </location>
</feature>
<protein>
    <recommendedName>
        <fullName evidence="2">histidine kinase</fullName>
        <ecNumber evidence="2">2.7.13.3</ecNumber>
    </recommendedName>
</protein>
<dbReference type="EMBL" id="AGRW01000054">
    <property type="protein sequence ID" value="EIC00663.1"/>
    <property type="molecule type" value="Genomic_DNA"/>
</dbReference>
<accession>H7EP30</accession>
<dbReference type="SMART" id="SM00387">
    <property type="entry name" value="HATPase_c"/>
    <property type="match status" value="1"/>
</dbReference>
<dbReference type="AlphaFoldDB" id="H7EP30"/>
<dbReference type="Proteomes" id="UP000003571">
    <property type="component" value="Unassembled WGS sequence"/>
</dbReference>
<evidence type="ECO:0000256" key="9">
    <source>
        <dbReference type="SAM" id="Phobius"/>
    </source>
</evidence>
<evidence type="ECO:0000256" key="5">
    <source>
        <dbReference type="ARBA" id="ARBA00022741"/>
    </source>
</evidence>
<dbReference type="EC" id="2.7.13.3" evidence="2"/>
<keyword evidence="8" id="KW-0902">Two-component regulatory system</keyword>
<feature type="transmembrane region" description="Helical" evidence="9">
    <location>
        <begin position="18"/>
        <end position="41"/>
    </location>
</feature>
<comment type="caution">
    <text evidence="11">The sequence shown here is derived from an EMBL/GenBank/DDBJ whole genome shotgun (WGS) entry which is preliminary data.</text>
</comment>
<dbReference type="InterPro" id="IPR036890">
    <property type="entry name" value="HATPase_C_sf"/>
</dbReference>
<keyword evidence="7" id="KW-0067">ATP-binding</keyword>
<dbReference type="STRING" id="907348.TresaDRAFT_0136"/>
<keyword evidence="4" id="KW-0808">Transferase</keyword>
<evidence type="ECO:0000259" key="10">
    <source>
        <dbReference type="SMART" id="SM00387"/>
    </source>
</evidence>
<evidence type="ECO:0000256" key="3">
    <source>
        <dbReference type="ARBA" id="ARBA00022553"/>
    </source>
</evidence>
<keyword evidence="5" id="KW-0547">Nucleotide-binding</keyword>
<sequence length="269" mass="29757">MQDPASEIAALQAMVHSYIQFFLVIDVLFPVVGVLLAIAIIKFVATLKKLKESDEYLFYTIRGQEEERSRISRELHDTIAQDVRYALSLSERKDAQHHLAEIAQLLKGSLLEVRSLSYNLAPPDITKDDIIENIKDLCAECNGKNGVSVRLSIIDGTDASFLTADEALHLYRIAQEACTNSIKHSKSAEIAVLVRNETAAEEKGLYLFISDDGVGFDTARARTGFTKHYGLKGMQNRAQLIGALLTVRSSRGEGTLVSVFMPNLVQTTI</sequence>
<comment type="catalytic activity">
    <reaction evidence="1">
        <text>ATP + protein L-histidine = ADP + protein N-phospho-L-histidine.</text>
        <dbReference type="EC" id="2.7.13.3"/>
    </reaction>
</comment>
<dbReference type="OrthoDB" id="199946at2"/>
<dbReference type="eggNOG" id="COG4585">
    <property type="taxonomic scope" value="Bacteria"/>
</dbReference>
<evidence type="ECO:0000256" key="6">
    <source>
        <dbReference type="ARBA" id="ARBA00022777"/>
    </source>
</evidence>
<keyword evidence="3" id="KW-0597">Phosphoprotein</keyword>
<dbReference type="Pfam" id="PF07730">
    <property type="entry name" value="HisKA_3"/>
    <property type="match status" value="1"/>
</dbReference>
<dbReference type="InterPro" id="IPR011712">
    <property type="entry name" value="Sig_transdc_His_kin_sub3_dim/P"/>
</dbReference>
<keyword evidence="6 11" id="KW-0418">Kinase</keyword>
<gene>
    <name evidence="11" type="ORF">TresaDRAFT_0136</name>
</gene>
<dbReference type="Gene3D" id="3.30.565.10">
    <property type="entry name" value="Histidine kinase-like ATPase, C-terminal domain"/>
    <property type="match status" value="1"/>
</dbReference>
<evidence type="ECO:0000256" key="4">
    <source>
        <dbReference type="ARBA" id="ARBA00022679"/>
    </source>
</evidence>
<evidence type="ECO:0000256" key="7">
    <source>
        <dbReference type="ARBA" id="ARBA00022840"/>
    </source>
</evidence>
<evidence type="ECO:0000313" key="11">
    <source>
        <dbReference type="EMBL" id="EIC00663.1"/>
    </source>
</evidence>
<name>H7EP30_9SPIR</name>
<reference evidence="11 12" key="1">
    <citation type="submission" date="2011-09" db="EMBL/GenBank/DDBJ databases">
        <title>The draft genome of Treponema saccharophilum DSM 2985.</title>
        <authorList>
            <consortium name="US DOE Joint Genome Institute (JGI-PGF)"/>
            <person name="Lucas S."/>
            <person name="Copeland A."/>
            <person name="Lapidus A."/>
            <person name="Glavina del Rio T."/>
            <person name="Dalin E."/>
            <person name="Tice H."/>
            <person name="Bruce D."/>
            <person name="Goodwin L."/>
            <person name="Pitluck S."/>
            <person name="Peters L."/>
            <person name="Kyrpides N."/>
            <person name="Mavromatis K."/>
            <person name="Ivanova N."/>
            <person name="Markowitz V."/>
            <person name="Cheng J.-F."/>
            <person name="Hugenholtz P."/>
            <person name="Woyke T."/>
            <person name="Wu D."/>
            <person name="Gronow S."/>
            <person name="Wellnitz S."/>
            <person name="Brambilla E."/>
            <person name="Klenk H.-P."/>
            <person name="Eisen J.A."/>
        </authorList>
    </citation>
    <scope>NUCLEOTIDE SEQUENCE [LARGE SCALE GENOMIC DNA]</scope>
    <source>
        <strain evidence="11 12">DSM 2985</strain>
    </source>
</reference>
<keyword evidence="9" id="KW-1133">Transmembrane helix</keyword>
<dbReference type="RefSeq" id="WP_002706331.1">
    <property type="nucleotide sequence ID" value="NZ_AGRW01000054.1"/>
</dbReference>
<dbReference type="GO" id="GO:0000155">
    <property type="term" value="F:phosphorelay sensor kinase activity"/>
    <property type="evidence" value="ECO:0007669"/>
    <property type="project" value="InterPro"/>
</dbReference>
<keyword evidence="9" id="KW-0812">Transmembrane</keyword>
<dbReference type="GO" id="GO:0016020">
    <property type="term" value="C:membrane"/>
    <property type="evidence" value="ECO:0007669"/>
    <property type="project" value="InterPro"/>
</dbReference>
<dbReference type="GO" id="GO:0005524">
    <property type="term" value="F:ATP binding"/>
    <property type="evidence" value="ECO:0007669"/>
    <property type="project" value="UniProtKB-KW"/>
</dbReference>
<dbReference type="PANTHER" id="PTHR24421:SF10">
    <property type="entry name" value="NITRATE_NITRITE SENSOR PROTEIN NARQ"/>
    <property type="match status" value="1"/>
</dbReference>
<dbReference type="PANTHER" id="PTHR24421">
    <property type="entry name" value="NITRATE/NITRITE SENSOR PROTEIN NARX-RELATED"/>
    <property type="match status" value="1"/>
</dbReference>
<dbReference type="CDD" id="cd16917">
    <property type="entry name" value="HATPase_UhpB-NarQ-NarX-like"/>
    <property type="match status" value="1"/>
</dbReference>
<dbReference type="Gene3D" id="1.20.5.1930">
    <property type="match status" value="1"/>
</dbReference>
<evidence type="ECO:0000256" key="1">
    <source>
        <dbReference type="ARBA" id="ARBA00000085"/>
    </source>
</evidence>
<keyword evidence="9" id="KW-0472">Membrane</keyword>
<keyword evidence="12" id="KW-1185">Reference proteome</keyword>
<evidence type="ECO:0000313" key="12">
    <source>
        <dbReference type="Proteomes" id="UP000003571"/>
    </source>
</evidence>
<proteinExistence type="predicted"/>
<organism evidence="11 12">
    <name type="scientific">Treponema saccharophilum DSM 2985</name>
    <dbReference type="NCBI Taxonomy" id="907348"/>
    <lineage>
        <taxon>Bacteria</taxon>
        <taxon>Pseudomonadati</taxon>
        <taxon>Spirochaetota</taxon>
        <taxon>Spirochaetia</taxon>
        <taxon>Spirochaetales</taxon>
        <taxon>Treponemataceae</taxon>
        <taxon>Treponema</taxon>
    </lineage>
</organism>
<dbReference type="Pfam" id="PF02518">
    <property type="entry name" value="HATPase_c"/>
    <property type="match status" value="1"/>
</dbReference>
<dbReference type="GO" id="GO:0046983">
    <property type="term" value="F:protein dimerization activity"/>
    <property type="evidence" value="ECO:0007669"/>
    <property type="project" value="InterPro"/>
</dbReference>
<dbReference type="InterPro" id="IPR003594">
    <property type="entry name" value="HATPase_dom"/>
</dbReference>
<evidence type="ECO:0000256" key="8">
    <source>
        <dbReference type="ARBA" id="ARBA00023012"/>
    </source>
</evidence>
<dbReference type="PATRIC" id="fig|907348.3.peg.2720"/>